<evidence type="ECO:0000259" key="1">
    <source>
        <dbReference type="Pfam" id="PF11563"/>
    </source>
</evidence>
<dbReference type="InterPro" id="IPR044398">
    <property type="entry name" value="Globin-sensor_dom"/>
</dbReference>
<dbReference type="EMBL" id="LK052938">
    <property type="protein sequence ID" value="CDR38091.1"/>
    <property type="molecule type" value="Genomic_DNA"/>
</dbReference>
<dbReference type="GO" id="GO:0020037">
    <property type="term" value="F:heme binding"/>
    <property type="evidence" value="ECO:0007669"/>
    <property type="project" value="InterPro"/>
</dbReference>
<feature type="domain" description="Globin-sensor" evidence="1">
    <location>
        <begin position="36"/>
        <end position="224"/>
    </location>
</feature>
<protein>
    <submittedName>
        <fullName evidence="2">RHTO0S03e03334g1_1</fullName>
    </submittedName>
</protein>
<dbReference type="PANTHER" id="PTHR42071">
    <property type="entry name" value="PROTOGLOBIN DOMAIN-CONTAINING PROTEIN"/>
    <property type="match status" value="1"/>
</dbReference>
<dbReference type="PANTHER" id="PTHR42071:SF1">
    <property type="entry name" value="GLOBIN-SENSOR DOMAIN-CONTAINING PROTEIN"/>
    <property type="match status" value="1"/>
</dbReference>
<sequence>MDVLLILSFFSHRHEKRVMAAPKVVDRDRLNTDLLYRVAYDRDFIEFTKDDEDVLHAAAPLILPVTMDIVDGVYEHLFLFSNTKSVFLAREEGFEGDLASRMEDLTLEHPQMKLRKKFLTMWLAKIMTADFSSPAFWEYLDAVGLMHTGRPAFKHRLNKDPLVVDLQQLTLTLAWINDTVTSIVMQMPREDLSSKRKMRILRAFGKIVWFQQDLFQRHFVRSDEEARANLEKWRAREEGGRAEQEKEKEKV</sequence>
<gene>
    <name evidence="2" type="ORF">RHTO0S_03e03334g</name>
</gene>
<proteinExistence type="predicted"/>
<dbReference type="Gene3D" id="1.10.490.10">
    <property type="entry name" value="Globins"/>
    <property type="match status" value="1"/>
</dbReference>
<evidence type="ECO:0000313" key="2">
    <source>
        <dbReference type="EMBL" id="CDR38091.1"/>
    </source>
</evidence>
<dbReference type="InterPro" id="IPR012292">
    <property type="entry name" value="Globin/Proto"/>
</dbReference>
<dbReference type="GO" id="GO:0019825">
    <property type="term" value="F:oxygen binding"/>
    <property type="evidence" value="ECO:0007669"/>
    <property type="project" value="InterPro"/>
</dbReference>
<dbReference type="AlphaFoldDB" id="A0A061ATP3"/>
<reference evidence="2" key="1">
    <citation type="journal article" date="2014" name="Genome Announc.">
        <title>Draft genome sequence of Rhodosporidium toruloides CECT1137, an oleaginous yeast of biotechnological interest.</title>
        <authorList>
            <person name="Morin N."/>
            <person name="Calcas X."/>
            <person name="Devillers H."/>
            <person name="Durrens P."/>
            <person name="Sherman D.J."/>
            <person name="Nicaud J.-M."/>
            <person name="Neuveglise C."/>
        </authorList>
    </citation>
    <scope>NUCLEOTIDE SEQUENCE</scope>
    <source>
        <strain evidence="2">CECT1137</strain>
    </source>
</reference>
<dbReference type="Pfam" id="PF11563">
    <property type="entry name" value="Protoglobin"/>
    <property type="match status" value="1"/>
</dbReference>
<dbReference type="OrthoDB" id="10027058at2759"/>
<accession>A0A061ATP3</accession>
<organism evidence="2">
    <name type="scientific">Rhodotorula toruloides</name>
    <name type="common">Yeast</name>
    <name type="synonym">Rhodosporidium toruloides</name>
    <dbReference type="NCBI Taxonomy" id="5286"/>
    <lineage>
        <taxon>Eukaryota</taxon>
        <taxon>Fungi</taxon>
        <taxon>Dikarya</taxon>
        <taxon>Basidiomycota</taxon>
        <taxon>Pucciniomycotina</taxon>
        <taxon>Microbotryomycetes</taxon>
        <taxon>Sporidiobolales</taxon>
        <taxon>Sporidiobolaceae</taxon>
        <taxon>Rhodotorula</taxon>
    </lineage>
</organism>
<name>A0A061ATP3_RHOTO</name>